<keyword evidence="3 5" id="KW-0808">Transferase</keyword>
<dbReference type="Pfam" id="PF13847">
    <property type="entry name" value="Methyltransf_31"/>
    <property type="match status" value="1"/>
</dbReference>
<dbReference type="CDD" id="cd02440">
    <property type="entry name" value="AdoMet_MTases"/>
    <property type="match status" value="1"/>
</dbReference>
<evidence type="ECO:0000256" key="2">
    <source>
        <dbReference type="ARBA" id="ARBA00022603"/>
    </source>
</evidence>
<dbReference type="InterPro" id="IPR029063">
    <property type="entry name" value="SAM-dependent_MTases_sf"/>
</dbReference>
<dbReference type="PANTHER" id="PTHR12176">
    <property type="entry name" value="SAM-DEPENDENT METHYLTRANSFERASE SUPERFAMILY PROTEIN"/>
    <property type="match status" value="1"/>
</dbReference>
<evidence type="ECO:0000259" key="4">
    <source>
        <dbReference type="Pfam" id="PF13847"/>
    </source>
</evidence>
<evidence type="ECO:0000256" key="1">
    <source>
        <dbReference type="ARBA" id="ARBA00008361"/>
    </source>
</evidence>
<dbReference type="GO" id="GO:0032259">
    <property type="term" value="P:methylation"/>
    <property type="evidence" value="ECO:0007669"/>
    <property type="project" value="UniProtKB-KW"/>
</dbReference>
<evidence type="ECO:0000313" key="5">
    <source>
        <dbReference type="EMBL" id="PWN23122.1"/>
    </source>
</evidence>
<dbReference type="GO" id="GO:0008168">
    <property type="term" value="F:methyltransferase activity"/>
    <property type="evidence" value="ECO:0007669"/>
    <property type="project" value="UniProtKB-KW"/>
</dbReference>
<dbReference type="AlphaFoldDB" id="A0A316UD85"/>
<dbReference type="Proteomes" id="UP000245942">
    <property type="component" value="Unassembled WGS sequence"/>
</dbReference>
<dbReference type="InterPro" id="IPR051419">
    <property type="entry name" value="Lys/N-term_MeTrsfase_sf"/>
</dbReference>
<keyword evidence="6" id="KW-1185">Reference proteome</keyword>
<organism evidence="5 6">
    <name type="scientific">Pseudomicrostroma glucosiphilum</name>
    <dbReference type="NCBI Taxonomy" id="1684307"/>
    <lineage>
        <taxon>Eukaryota</taxon>
        <taxon>Fungi</taxon>
        <taxon>Dikarya</taxon>
        <taxon>Basidiomycota</taxon>
        <taxon>Ustilaginomycotina</taxon>
        <taxon>Exobasidiomycetes</taxon>
        <taxon>Microstromatales</taxon>
        <taxon>Microstromatales incertae sedis</taxon>
        <taxon>Pseudomicrostroma</taxon>
    </lineage>
</organism>
<feature type="domain" description="Methyltransferase" evidence="4">
    <location>
        <begin position="46"/>
        <end position="166"/>
    </location>
</feature>
<dbReference type="OrthoDB" id="411785at2759"/>
<dbReference type="GeneID" id="37010801"/>
<protein>
    <submittedName>
        <fullName evidence="5">S-adenosyl-L-methionine-dependent methyltransferase</fullName>
    </submittedName>
</protein>
<evidence type="ECO:0000256" key="3">
    <source>
        <dbReference type="ARBA" id="ARBA00022679"/>
    </source>
</evidence>
<dbReference type="InterPro" id="IPR025714">
    <property type="entry name" value="Methyltranfer_dom"/>
</dbReference>
<comment type="similarity">
    <text evidence="1">Belongs to the methyltransferase superfamily.</text>
</comment>
<dbReference type="RefSeq" id="XP_025350282.1">
    <property type="nucleotide sequence ID" value="XM_025489067.1"/>
</dbReference>
<dbReference type="EMBL" id="KZ819322">
    <property type="protein sequence ID" value="PWN23122.1"/>
    <property type="molecule type" value="Genomic_DNA"/>
</dbReference>
<accession>A0A316UD85</accession>
<proteinExistence type="inferred from homology"/>
<dbReference type="PANTHER" id="PTHR12176:SF80">
    <property type="entry name" value="EEF1A LYSINE METHYLTRANSFERASE 4"/>
    <property type="match status" value="1"/>
</dbReference>
<reference evidence="5 6" key="1">
    <citation type="journal article" date="2018" name="Mol. Biol. Evol.">
        <title>Broad Genomic Sampling Reveals a Smut Pathogenic Ancestry of the Fungal Clade Ustilaginomycotina.</title>
        <authorList>
            <person name="Kijpornyongpan T."/>
            <person name="Mondo S.J."/>
            <person name="Barry K."/>
            <person name="Sandor L."/>
            <person name="Lee J."/>
            <person name="Lipzen A."/>
            <person name="Pangilinan J."/>
            <person name="LaButti K."/>
            <person name="Hainaut M."/>
            <person name="Henrissat B."/>
            <person name="Grigoriev I.V."/>
            <person name="Spatafora J.W."/>
            <person name="Aime M.C."/>
        </authorList>
    </citation>
    <scope>NUCLEOTIDE SEQUENCE [LARGE SCALE GENOMIC DNA]</scope>
    <source>
        <strain evidence="5 6">MCA 4718</strain>
    </source>
</reference>
<dbReference type="Gene3D" id="3.40.50.150">
    <property type="entry name" value="Vaccinia Virus protein VP39"/>
    <property type="match status" value="1"/>
</dbReference>
<dbReference type="SUPFAM" id="SSF53335">
    <property type="entry name" value="S-adenosyl-L-methionine-dependent methyltransferases"/>
    <property type="match status" value="1"/>
</dbReference>
<name>A0A316UD85_9BASI</name>
<gene>
    <name evidence="5" type="ORF">BCV69DRAFT_109851</name>
</gene>
<evidence type="ECO:0000313" key="6">
    <source>
        <dbReference type="Proteomes" id="UP000245942"/>
    </source>
</evidence>
<dbReference type="STRING" id="1684307.A0A316UD85"/>
<keyword evidence="2 5" id="KW-0489">Methyltransferase</keyword>
<sequence>MDVGTLDELQTQEYWDTRYASEEGTTYDWFKKFEDIKDIILERIPSKDSRILELGCGNSTITPSLHDLGYANVTSLDFSPNLISQMRARHPGIDFVEMDIRNLVEESDKLQAGAGQWDLIIDKGTLDALVAEKGSVWEPSERVFDNARREIDGVLHLLKPGGTFLYLTWMQPHFRLRFLERKADWDVTVRTINEGGGWDYFLFTGIKKVAP</sequence>